<evidence type="ECO:0000256" key="1">
    <source>
        <dbReference type="SAM" id="Phobius"/>
    </source>
</evidence>
<organism evidence="3 4">
    <name type="scientific">Segetibacter aerophilus</name>
    <dbReference type="NCBI Taxonomy" id="670293"/>
    <lineage>
        <taxon>Bacteria</taxon>
        <taxon>Pseudomonadati</taxon>
        <taxon>Bacteroidota</taxon>
        <taxon>Chitinophagia</taxon>
        <taxon>Chitinophagales</taxon>
        <taxon>Chitinophagaceae</taxon>
        <taxon>Segetibacter</taxon>
    </lineage>
</organism>
<dbReference type="InterPro" id="IPR001296">
    <property type="entry name" value="Glyco_trans_1"/>
</dbReference>
<dbReference type="CDD" id="cd03801">
    <property type="entry name" value="GT4_PimA-like"/>
    <property type="match status" value="1"/>
</dbReference>
<keyword evidence="3" id="KW-0808">Transferase</keyword>
<sequence>MRSNKNTTLRRLLFVGQFPPPIHGVSVLNNYLLQSKIIRAEFTIDFIDLKFGRTIKELEKFSIKKLIIAVRYIFVIIYKTCMVRYSIVYFTLTPTGFGFYRDALYVLIMKFFSSKIVLHLHGKGIQNNIDNIIKRKLYRHVLKDTSIICLSERLIFDLDNVYFGKPFIVPNGIEIQKDAGLKKTALIQGIPRILFVSNFIKNKGVLVLLDALTILKDRGYDFEARFVGAPSNITIEMLENEIEERGMKGHVTVVGPLYSELKFKEFKNADIFVFPTYNDAFGLVNLEAMQYGLPVISTFEGSIPDVVINEVTGYLVEKEDISMLAEKIEILIKDEALRLEMGSKGYERCRGHFALENFEANMERTFKMILSNKAI</sequence>
<keyword evidence="1" id="KW-0812">Transmembrane</keyword>
<dbReference type="GO" id="GO:0016757">
    <property type="term" value="F:glycosyltransferase activity"/>
    <property type="evidence" value="ECO:0007669"/>
    <property type="project" value="InterPro"/>
</dbReference>
<evidence type="ECO:0000259" key="2">
    <source>
        <dbReference type="Pfam" id="PF00534"/>
    </source>
</evidence>
<protein>
    <submittedName>
        <fullName evidence="3">Glycosyl transferase</fullName>
    </submittedName>
</protein>
<feature type="transmembrane region" description="Helical" evidence="1">
    <location>
        <begin position="66"/>
        <end position="87"/>
    </location>
</feature>
<keyword evidence="4" id="KW-1185">Reference proteome</keyword>
<feature type="domain" description="Glycosyl transferase family 1" evidence="2">
    <location>
        <begin position="186"/>
        <end position="348"/>
    </location>
</feature>
<dbReference type="PANTHER" id="PTHR12526">
    <property type="entry name" value="GLYCOSYLTRANSFERASE"/>
    <property type="match status" value="1"/>
</dbReference>
<dbReference type="Pfam" id="PF00534">
    <property type="entry name" value="Glycos_transf_1"/>
    <property type="match status" value="1"/>
</dbReference>
<comment type="caution">
    <text evidence="3">The sequence shown here is derived from an EMBL/GenBank/DDBJ whole genome shotgun (WGS) entry which is preliminary data.</text>
</comment>
<dbReference type="Gene3D" id="3.40.50.2000">
    <property type="entry name" value="Glycogen Phosphorylase B"/>
    <property type="match status" value="2"/>
</dbReference>
<keyword evidence="1" id="KW-0472">Membrane</keyword>
<dbReference type="OrthoDB" id="7560678at2"/>
<dbReference type="AlphaFoldDB" id="A0A512BGZ6"/>
<proteinExistence type="predicted"/>
<dbReference type="SUPFAM" id="SSF53756">
    <property type="entry name" value="UDP-Glycosyltransferase/glycogen phosphorylase"/>
    <property type="match status" value="1"/>
</dbReference>
<dbReference type="RefSeq" id="WP_147205352.1">
    <property type="nucleotide sequence ID" value="NZ_BJYT01000018.1"/>
</dbReference>
<gene>
    <name evidence="3" type="ORF">SAE01_37370</name>
</gene>
<dbReference type="EMBL" id="BJYT01000018">
    <property type="protein sequence ID" value="GEO11241.1"/>
    <property type="molecule type" value="Genomic_DNA"/>
</dbReference>
<name>A0A512BGZ6_9BACT</name>
<evidence type="ECO:0000313" key="3">
    <source>
        <dbReference type="EMBL" id="GEO11241.1"/>
    </source>
</evidence>
<evidence type="ECO:0000313" key="4">
    <source>
        <dbReference type="Proteomes" id="UP000321513"/>
    </source>
</evidence>
<reference evidence="3 4" key="1">
    <citation type="submission" date="2019-07" db="EMBL/GenBank/DDBJ databases">
        <title>Whole genome shotgun sequence of Segetibacter aerophilus NBRC 106135.</title>
        <authorList>
            <person name="Hosoyama A."/>
            <person name="Uohara A."/>
            <person name="Ohji S."/>
            <person name="Ichikawa N."/>
        </authorList>
    </citation>
    <scope>NUCLEOTIDE SEQUENCE [LARGE SCALE GENOMIC DNA]</scope>
    <source>
        <strain evidence="3 4">NBRC 106135</strain>
    </source>
</reference>
<dbReference type="Proteomes" id="UP000321513">
    <property type="component" value="Unassembled WGS sequence"/>
</dbReference>
<accession>A0A512BGZ6</accession>
<keyword evidence="1" id="KW-1133">Transmembrane helix</keyword>